<feature type="domain" description="SHSP" evidence="1">
    <location>
        <begin position="34"/>
        <end position="146"/>
    </location>
</feature>
<gene>
    <name evidence="2" type="ORF">LCGC14_2338420</name>
</gene>
<organism evidence="2">
    <name type="scientific">marine sediment metagenome</name>
    <dbReference type="NCBI Taxonomy" id="412755"/>
    <lineage>
        <taxon>unclassified sequences</taxon>
        <taxon>metagenomes</taxon>
        <taxon>ecological metagenomes</taxon>
    </lineage>
</organism>
<dbReference type="CDD" id="cd06464">
    <property type="entry name" value="ACD_sHsps-like"/>
    <property type="match status" value="1"/>
</dbReference>
<dbReference type="SUPFAM" id="SSF49764">
    <property type="entry name" value="HSP20-like chaperones"/>
    <property type="match status" value="1"/>
</dbReference>
<proteinExistence type="predicted"/>
<dbReference type="Gene3D" id="2.60.40.790">
    <property type="match status" value="1"/>
</dbReference>
<dbReference type="PROSITE" id="PS01031">
    <property type="entry name" value="SHSP"/>
    <property type="match status" value="1"/>
</dbReference>
<dbReference type="InterPro" id="IPR002068">
    <property type="entry name" value="A-crystallin/Hsp20_dom"/>
</dbReference>
<dbReference type="EMBL" id="LAZR01033774">
    <property type="protein sequence ID" value="KKL47148.1"/>
    <property type="molecule type" value="Genomic_DNA"/>
</dbReference>
<dbReference type="PANTHER" id="PTHR11527">
    <property type="entry name" value="HEAT-SHOCK PROTEIN 20 FAMILY MEMBER"/>
    <property type="match status" value="1"/>
</dbReference>
<accession>A0A0F9CCM2</accession>
<evidence type="ECO:0000313" key="2">
    <source>
        <dbReference type="EMBL" id="KKL47148.1"/>
    </source>
</evidence>
<evidence type="ECO:0000259" key="1">
    <source>
        <dbReference type="PROSITE" id="PS01031"/>
    </source>
</evidence>
<name>A0A0F9CCM2_9ZZZZ</name>
<sequence>MTTKITKWDRLPLFTSFQEEMNNMLDNFFGHEAFYGMGWSPNIDIAENDNDIIVKAEIPGIDPKDIDISIEGDTLTIKGEKKEEKEHKGKHYHRVERSYGSFTRAIDLPAPVMKDKIKAEDHNGVLEITLPKMEITKANRITVKVA</sequence>
<dbReference type="AlphaFoldDB" id="A0A0F9CCM2"/>
<reference evidence="2" key="1">
    <citation type="journal article" date="2015" name="Nature">
        <title>Complex archaea that bridge the gap between prokaryotes and eukaryotes.</title>
        <authorList>
            <person name="Spang A."/>
            <person name="Saw J.H."/>
            <person name="Jorgensen S.L."/>
            <person name="Zaremba-Niedzwiedzka K."/>
            <person name="Martijn J."/>
            <person name="Lind A.E."/>
            <person name="van Eijk R."/>
            <person name="Schleper C."/>
            <person name="Guy L."/>
            <person name="Ettema T.J."/>
        </authorList>
    </citation>
    <scope>NUCLEOTIDE SEQUENCE</scope>
</reference>
<protein>
    <recommendedName>
        <fullName evidence="1">SHSP domain-containing protein</fullName>
    </recommendedName>
</protein>
<dbReference type="InterPro" id="IPR031107">
    <property type="entry name" value="Small_HSP"/>
</dbReference>
<comment type="caution">
    <text evidence="2">The sequence shown here is derived from an EMBL/GenBank/DDBJ whole genome shotgun (WGS) entry which is preliminary data.</text>
</comment>
<dbReference type="Pfam" id="PF00011">
    <property type="entry name" value="HSP20"/>
    <property type="match status" value="1"/>
</dbReference>
<dbReference type="InterPro" id="IPR008978">
    <property type="entry name" value="HSP20-like_chaperone"/>
</dbReference>